<protein>
    <submittedName>
        <fullName evidence="2">Putative carbohydrate-binding module family 18 protein</fullName>
    </submittedName>
</protein>
<keyword evidence="1" id="KW-0732">Signal</keyword>
<dbReference type="Proteomes" id="UP000054516">
    <property type="component" value="Unassembled WGS sequence"/>
</dbReference>
<reference evidence="2" key="1">
    <citation type="submission" date="2016-03" db="EMBL/GenBank/DDBJ databases">
        <title>Draft genome sequence of Rosellinia necatrix.</title>
        <authorList>
            <person name="Kanematsu S."/>
        </authorList>
    </citation>
    <scope>NUCLEOTIDE SEQUENCE [LARGE SCALE GENOMIC DNA]</scope>
    <source>
        <strain evidence="2">W97</strain>
    </source>
</reference>
<feature type="chain" id="PRO_5012978319" evidence="1">
    <location>
        <begin position="23"/>
        <end position="223"/>
    </location>
</feature>
<dbReference type="OrthoDB" id="1193027at2759"/>
<accession>A0A1S8AAR6</accession>
<dbReference type="STRING" id="77044.A0A1S8AAR6"/>
<gene>
    <name evidence="2" type="ORF">SAMD00023353_7900480</name>
</gene>
<dbReference type="AlphaFoldDB" id="A0A1S8AAR6"/>
<name>A0A1S8AAR6_ROSNE</name>
<feature type="signal peptide" evidence="1">
    <location>
        <begin position="1"/>
        <end position="22"/>
    </location>
</feature>
<proteinExistence type="predicted"/>
<sequence>MPLSIFKLYSILLATWASRAAANFEIYRYYDEDALVAGLALSRTCLRALNATVRCNEAIVSLLGDGADTHYWTTTDVNNLCTSTCLSSLSTWQNNVEDACAEESIIQGNDIFQAKALPLTFTYNAGLVCMEDSASEWCFLKSQTWQGSDYIRYDPTMCFSDGDDYSVVAPECADADFDIGFITDEMAAMTNLYDHDLVYKTLVFSREEESPTVRKLTRCAAGT</sequence>
<keyword evidence="3" id="KW-1185">Reference proteome</keyword>
<evidence type="ECO:0000256" key="1">
    <source>
        <dbReference type="SAM" id="SignalP"/>
    </source>
</evidence>
<evidence type="ECO:0000313" key="3">
    <source>
        <dbReference type="Proteomes" id="UP000054516"/>
    </source>
</evidence>
<dbReference type="EMBL" id="DF977524">
    <property type="protein sequence ID" value="GAW27181.1"/>
    <property type="molecule type" value="Genomic_DNA"/>
</dbReference>
<organism evidence="2">
    <name type="scientific">Rosellinia necatrix</name>
    <name type="common">White root-rot fungus</name>
    <dbReference type="NCBI Taxonomy" id="77044"/>
    <lineage>
        <taxon>Eukaryota</taxon>
        <taxon>Fungi</taxon>
        <taxon>Dikarya</taxon>
        <taxon>Ascomycota</taxon>
        <taxon>Pezizomycotina</taxon>
        <taxon>Sordariomycetes</taxon>
        <taxon>Xylariomycetidae</taxon>
        <taxon>Xylariales</taxon>
        <taxon>Xylariaceae</taxon>
        <taxon>Rosellinia</taxon>
    </lineage>
</organism>
<evidence type="ECO:0000313" key="2">
    <source>
        <dbReference type="EMBL" id="GAW27181.1"/>
    </source>
</evidence>